<dbReference type="GeneTree" id="ENSGT01050000244842"/>
<dbReference type="InterPro" id="IPR001304">
    <property type="entry name" value="C-type_lectin-like"/>
</dbReference>
<feature type="domain" description="C-type lectin" evidence="2">
    <location>
        <begin position="98"/>
        <end position="202"/>
    </location>
</feature>
<dbReference type="SUPFAM" id="SSF56436">
    <property type="entry name" value="C-type lectin-like"/>
    <property type="match status" value="1"/>
</dbReference>
<dbReference type="InterPro" id="IPR016187">
    <property type="entry name" value="CTDL_fold"/>
</dbReference>
<evidence type="ECO:0000313" key="3">
    <source>
        <dbReference type="Ensembl" id="ENSPNYP00000006667.1"/>
    </source>
</evidence>
<sequence length="206" mass="23936">MKCGGLARCWQMCKNNSVVWWRLWRSFHGGQQVDEGKGRQEEERPEADQLVPARLSCGAVCCQILDVLQVFSMSLDFTFKYVLFSLHFGYFPGLNVTFVFINKFMTWMEAQSYCRANYTDLASVRNMSENQKAKELVPAGQSAWIGLFRDSWKWTDGSNFSFRYWNTYEPSNVVKNEFCVAANFGSTGKWEDWNCDRETAFVLISY</sequence>
<accession>A0A3B4F809</accession>
<reference evidence="3" key="1">
    <citation type="submission" date="2023-09" db="UniProtKB">
        <authorList>
            <consortium name="Ensembl"/>
        </authorList>
    </citation>
    <scope>IDENTIFICATION</scope>
</reference>
<proteinExistence type="predicted"/>
<dbReference type="SMART" id="SM00034">
    <property type="entry name" value="CLECT"/>
    <property type="match status" value="1"/>
</dbReference>
<dbReference type="AlphaFoldDB" id="A0A3B4F809"/>
<dbReference type="PROSITE" id="PS50041">
    <property type="entry name" value="C_TYPE_LECTIN_2"/>
    <property type="match status" value="1"/>
</dbReference>
<dbReference type="InterPro" id="IPR016186">
    <property type="entry name" value="C-type_lectin-like/link_sf"/>
</dbReference>
<name>A0A3B4F809_9CICH</name>
<keyword evidence="1" id="KW-1133">Transmembrane helix</keyword>
<evidence type="ECO:0000259" key="2">
    <source>
        <dbReference type="PROSITE" id="PS50041"/>
    </source>
</evidence>
<dbReference type="STRING" id="303518.ENSPNYP00000006667"/>
<feature type="transmembrane region" description="Helical" evidence="1">
    <location>
        <begin position="81"/>
        <end position="101"/>
    </location>
</feature>
<dbReference type="PANTHER" id="PTHR45784:SF3">
    <property type="entry name" value="C-TYPE LECTIN DOMAIN FAMILY 4 MEMBER K-LIKE-RELATED"/>
    <property type="match status" value="1"/>
</dbReference>
<dbReference type="Ensembl" id="ENSPNYT00000006832.1">
    <property type="protein sequence ID" value="ENSPNYP00000006667.1"/>
    <property type="gene ID" value="ENSPNYG00000005144.1"/>
</dbReference>
<keyword evidence="1" id="KW-0472">Membrane</keyword>
<evidence type="ECO:0000256" key="1">
    <source>
        <dbReference type="SAM" id="Phobius"/>
    </source>
</evidence>
<dbReference type="PANTHER" id="PTHR45784">
    <property type="entry name" value="C-TYPE LECTIN DOMAIN FAMILY 20 MEMBER A-RELATED"/>
    <property type="match status" value="1"/>
</dbReference>
<dbReference type="Pfam" id="PF00059">
    <property type="entry name" value="Lectin_C"/>
    <property type="match status" value="1"/>
</dbReference>
<dbReference type="Gene3D" id="3.10.100.10">
    <property type="entry name" value="Mannose-Binding Protein A, subunit A"/>
    <property type="match status" value="1"/>
</dbReference>
<keyword evidence="1" id="KW-0812">Transmembrane</keyword>
<organism evidence="3">
    <name type="scientific">Pundamilia nyererei</name>
    <dbReference type="NCBI Taxonomy" id="303518"/>
    <lineage>
        <taxon>Eukaryota</taxon>
        <taxon>Metazoa</taxon>
        <taxon>Chordata</taxon>
        <taxon>Craniata</taxon>
        <taxon>Vertebrata</taxon>
        <taxon>Euteleostomi</taxon>
        <taxon>Actinopterygii</taxon>
        <taxon>Neopterygii</taxon>
        <taxon>Teleostei</taxon>
        <taxon>Neoteleostei</taxon>
        <taxon>Acanthomorphata</taxon>
        <taxon>Ovalentaria</taxon>
        <taxon>Cichlomorphae</taxon>
        <taxon>Cichliformes</taxon>
        <taxon>Cichlidae</taxon>
        <taxon>African cichlids</taxon>
        <taxon>Pseudocrenilabrinae</taxon>
        <taxon>Haplochromini</taxon>
        <taxon>Pundamilia</taxon>
    </lineage>
</organism>
<protein>
    <recommendedName>
        <fullName evidence="2">C-type lectin domain-containing protein</fullName>
    </recommendedName>
</protein>